<evidence type="ECO:0000256" key="2">
    <source>
        <dbReference type="ARBA" id="ARBA00012438"/>
    </source>
</evidence>
<evidence type="ECO:0000259" key="8">
    <source>
        <dbReference type="PROSITE" id="PS50109"/>
    </source>
</evidence>
<reference evidence="9" key="1">
    <citation type="journal article" date="2021" name="PeerJ">
        <title>Extensive microbial diversity within the chicken gut microbiome revealed by metagenomics and culture.</title>
        <authorList>
            <person name="Gilroy R."/>
            <person name="Ravi A."/>
            <person name="Getino M."/>
            <person name="Pursley I."/>
            <person name="Horton D.L."/>
            <person name="Alikhan N.F."/>
            <person name="Baker D."/>
            <person name="Gharbi K."/>
            <person name="Hall N."/>
            <person name="Watson M."/>
            <person name="Adriaenssens E.M."/>
            <person name="Foster-Nyarko E."/>
            <person name="Jarju S."/>
            <person name="Secka A."/>
            <person name="Antonio M."/>
            <person name="Oren A."/>
            <person name="Chaudhuri R.R."/>
            <person name="La Ragione R."/>
            <person name="Hildebrand F."/>
            <person name="Pallen M.J."/>
        </authorList>
    </citation>
    <scope>NUCLEOTIDE SEQUENCE</scope>
    <source>
        <strain evidence="9">ChiHjej12B11-9795</strain>
    </source>
</reference>
<dbReference type="AlphaFoldDB" id="A0A9D2HW29"/>
<evidence type="ECO:0000313" key="9">
    <source>
        <dbReference type="EMBL" id="HJA85163.1"/>
    </source>
</evidence>
<keyword evidence="4 9" id="KW-0418">Kinase</keyword>
<dbReference type="InterPro" id="IPR011990">
    <property type="entry name" value="TPR-like_helical_dom_sf"/>
</dbReference>
<dbReference type="InterPro" id="IPR005467">
    <property type="entry name" value="His_kinase_dom"/>
</dbReference>
<dbReference type="Gene3D" id="1.25.40.10">
    <property type="entry name" value="Tetratricopeptide repeat domain"/>
    <property type="match status" value="1"/>
</dbReference>
<feature type="chain" id="PRO_5039174695" description="histidine kinase" evidence="7">
    <location>
        <begin position="23"/>
        <end position="502"/>
    </location>
</feature>
<dbReference type="EMBL" id="DWZI01000016">
    <property type="protein sequence ID" value="HJA85163.1"/>
    <property type="molecule type" value="Genomic_DNA"/>
</dbReference>
<evidence type="ECO:0000313" key="10">
    <source>
        <dbReference type="Proteomes" id="UP000823862"/>
    </source>
</evidence>
<dbReference type="PANTHER" id="PTHR43711:SF26">
    <property type="entry name" value="SENSOR HISTIDINE KINASE RCSC"/>
    <property type="match status" value="1"/>
</dbReference>
<dbReference type="InterPro" id="IPR003594">
    <property type="entry name" value="HATPase_dom"/>
</dbReference>
<evidence type="ECO:0000256" key="4">
    <source>
        <dbReference type="ARBA" id="ARBA00022777"/>
    </source>
</evidence>
<dbReference type="InterPro" id="IPR050736">
    <property type="entry name" value="Sensor_HK_Regulatory"/>
</dbReference>
<keyword evidence="3" id="KW-0808">Transferase</keyword>
<name>A0A9D2HW29_9BACE</name>
<dbReference type="InterPro" id="IPR036890">
    <property type="entry name" value="HATPase_C_sf"/>
</dbReference>
<sequence>MRKVINYLIFIALCYCCPSVTAQGKGDELMKQAHESLTQQDYIRARYMYLQAYNAYAGDNLYEKAVRCGVEAAALYHRENYYKEAFQLLFNIEQALIAGEQKTGQSMPALRYPVTRERLRMYIKLRNTARAKEQLDKLEGWAQAAQVDSLNTNLLYTQANYYYTFGQNTQGDKAFNKLVDLYSQQKDYDKAEACYKEMIDMGRRAGNTAMLARAYERYMAWNDSTAALMAQDKYNELKAQYDGSLQTIEEKDHSLATRQYTIIGLCILAVILAAALVLGGIVLMRFILLTRKQKKIIETVNEHNAQKTKFIRNISTQMQPTLDTLDARQPGVQALKDFTSHIEELSALEDSLDSPYEMEETNVSTFCEGLMDRIREEVKPNVTLTVNAPKLMVRLNKEHTAKILLHLLQNAAGHTPAEGKIWLDFKKRGAHTHQFVVTDTGNGISETARENLFKPFSEVKDLTQGDGLGLPICALEATKMNGSLSLDTDYTKGARFVLELHA</sequence>
<dbReference type="GO" id="GO:0000160">
    <property type="term" value="P:phosphorelay signal transduction system"/>
    <property type="evidence" value="ECO:0007669"/>
    <property type="project" value="UniProtKB-KW"/>
</dbReference>
<keyword evidence="7" id="KW-0732">Signal</keyword>
<dbReference type="EC" id="2.7.13.3" evidence="2"/>
<evidence type="ECO:0000256" key="1">
    <source>
        <dbReference type="ARBA" id="ARBA00000085"/>
    </source>
</evidence>
<evidence type="ECO:0000256" key="6">
    <source>
        <dbReference type="SAM" id="Phobius"/>
    </source>
</evidence>
<dbReference type="InterPro" id="IPR004358">
    <property type="entry name" value="Sig_transdc_His_kin-like_C"/>
</dbReference>
<dbReference type="InterPro" id="IPR002885">
    <property type="entry name" value="PPR_rpt"/>
</dbReference>
<dbReference type="SUPFAM" id="SSF55874">
    <property type="entry name" value="ATPase domain of HSP90 chaperone/DNA topoisomerase II/histidine kinase"/>
    <property type="match status" value="1"/>
</dbReference>
<accession>A0A9D2HW29</accession>
<organism evidence="9 10">
    <name type="scientific">Candidatus Bacteroides avicola</name>
    <dbReference type="NCBI Taxonomy" id="2838468"/>
    <lineage>
        <taxon>Bacteria</taxon>
        <taxon>Pseudomonadati</taxon>
        <taxon>Bacteroidota</taxon>
        <taxon>Bacteroidia</taxon>
        <taxon>Bacteroidales</taxon>
        <taxon>Bacteroidaceae</taxon>
        <taxon>Bacteroides</taxon>
    </lineage>
</organism>
<dbReference type="GO" id="GO:0004673">
    <property type="term" value="F:protein histidine kinase activity"/>
    <property type="evidence" value="ECO:0007669"/>
    <property type="project" value="UniProtKB-EC"/>
</dbReference>
<evidence type="ECO:0000256" key="7">
    <source>
        <dbReference type="SAM" id="SignalP"/>
    </source>
</evidence>
<proteinExistence type="predicted"/>
<dbReference type="SMART" id="SM00387">
    <property type="entry name" value="HATPase_c"/>
    <property type="match status" value="1"/>
</dbReference>
<keyword evidence="6" id="KW-0472">Membrane</keyword>
<dbReference type="Pfam" id="PF02518">
    <property type="entry name" value="HATPase_c"/>
    <property type="match status" value="1"/>
</dbReference>
<dbReference type="PRINTS" id="PR00344">
    <property type="entry name" value="BCTRLSENSOR"/>
</dbReference>
<evidence type="ECO:0000256" key="5">
    <source>
        <dbReference type="ARBA" id="ARBA00023012"/>
    </source>
</evidence>
<keyword evidence="5" id="KW-0902">Two-component regulatory system</keyword>
<feature type="signal peptide" evidence="7">
    <location>
        <begin position="1"/>
        <end position="22"/>
    </location>
</feature>
<dbReference type="Gene3D" id="3.30.565.10">
    <property type="entry name" value="Histidine kinase-like ATPase, C-terminal domain"/>
    <property type="match status" value="1"/>
</dbReference>
<comment type="caution">
    <text evidence="9">The sequence shown here is derived from an EMBL/GenBank/DDBJ whole genome shotgun (WGS) entry which is preliminary data.</text>
</comment>
<dbReference type="Proteomes" id="UP000823862">
    <property type="component" value="Unassembled WGS sequence"/>
</dbReference>
<keyword evidence="6" id="KW-0812">Transmembrane</keyword>
<feature type="domain" description="Histidine kinase" evidence="8">
    <location>
        <begin position="332"/>
        <end position="502"/>
    </location>
</feature>
<keyword evidence="6" id="KW-1133">Transmembrane helix</keyword>
<evidence type="ECO:0000256" key="3">
    <source>
        <dbReference type="ARBA" id="ARBA00022679"/>
    </source>
</evidence>
<dbReference type="PROSITE" id="PS51375">
    <property type="entry name" value="PPR"/>
    <property type="match status" value="1"/>
</dbReference>
<dbReference type="PROSITE" id="PS50109">
    <property type="entry name" value="HIS_KIN"/>
    <property type="match status" value="1"/>
</dbReference>
<dbReference type="PANTHER" id="PTHR43711">
    <property type="entry name" value="TWO-COMPONENT HISTIDINE KINASE"/>
    <property type="match status" value="1"/>
</dbReference>
<gene>
    <name evidence="9" type="ORF">H9950_03020</name>
</gene>
<feature type="transmembrane region" description="Helical" evidence="6">
    <location>
        <begin position="260"/>
        <end position="288"/>
    </location>
</feature>
<protein>
    <recommendedName>
        <fullName evidence="2">histidine kinase</fullName>
        <ecNumber evidence="2">2.7.13.3</ecNumber>
    </recommendedName>
</protein>
<reference evidence="9" key="2">
    <citation type="submission" date="2021-04" db="EMBL/GenBank/DDBJ databases">
        <authorList>
            <person name="Gilroy R."/>
        </authorList>
    </citation>
    <scope>NUCLEOTIDE SEQUENCE</scope>
    <source>
        <strain evidence="9">ChiHjej12B11-9795</strain>
    </source>
</reference>
<comment type="catalytic activity">
    <reaction evidence="1">
        <text>ATP + protein L-histidine = ADP + protein N-phospho-L-histidine.</text>
        <dbReference type="EC" id="2.7.13.3"/>
    </reaction>
</comment>
<dbReference type="NCBIfam" id="TIGR00756">
    <property type="entry name" value="PPR"/>
    <property type="match status" value="1"/>
</dbReference>